<feature type="domain" description="DUF1553" evidence="3">
    <location>
        <begin position="276"/>
        <end position="407"/>
    </location>
</feature>
<dbReference type="PANTHER" id="PTHR35889:SF3">
    <property type="entry name" value="F-BOX DOMAIN-CONTAINING PROTEIN"/>
    <property type="match status" value="1"/>
</dbReference>
<dbReference type="STRING" id="756272.Plabr_3481"/>
<evidence type="ECO:0000256" key="1">
    <source>
        <dbReference type="SAM" id="SignalP"/>
    </source>
</evidence>
<dbReference type="InterPro" id="IPR011444">
    <property type="entry name" value="DUF1549"/>
</dbReference>
<keyword evidence="1" id="KW-0732">Signal</keyword>
<dbReference type="HOGENOM" id="CLU_005632_2_0_0"/>
<sequence length="540" mass="61894">MLVGTAALFWLVWTTAFPPIQATVKANENDSGGEPVREWEISVRTNEHLSTLWERAGLTAAEEADELTLLRRLSLALHGTIPSLEEIRRFESDGRDSRLDRWCVEMLEDPRFADYFSERIARTFVGTQQQPFLVFRRDRFKAWLSEQLKENRPYNETVAAMIADQGLWTGTPSTNFITHSVVDEQVDEETLAGKTVRAVLGQRIDCAECHDHPFADWKQSDFRGLAAFYGQVKLSPFGVEDDPKRGYILTENDESVEFEPRVPFGEEWQPDGETSRKQLAGWCTHAENRRFARATVNRVWALMFGKAWSQGAPYFTAVDDLPDPEPRVAGEPPETLLDLLADDFVEHGYDLRRLIRVIAASDAFRRSSRSSVEDDRELMRQVEHWAVFPLVRLRPEQVVGSILQASSIKTIDQNAALFTRVIRFVRENDFLREYGDLGDSELEERSGTIPQALLRMNGKLVQETTEPNPFTAPPRVTFAAADPETLIETCYLICLTRRPEPQEAEFFLTRWSDDDAPRPVARTQDLFWTLYNSPEFSWNH</sequence>
<evidence type="ECO:0000259" key="2">
    <source>
        <dbReference type="Pfam" id="PF07583"/>
    </source>
</evidence>
<reference evidence="5" key="1">
    <citation type="submission" date="2011-02" db="EMBL/GenBank/DDBJ databases">
        <title>The complete genome of Planctomyces brasiliensis DSM 5305.</title>
        <authorList>
            <person name="Lucas S."/>
            <person name="Copeland A."/>
            <person name="Lapidus A."/>
            <person name="Bruce D."/>
            <person name="Goodwin L."/>
            <person name="Pitluck S."/>
            <person name="Kyrpides N."/>
            <person name="Mavromatis K."/>
            <person name="Pagani I."/>
            <person name="Ivanova N."/>
            <person name="Ovchinnikova G."/>
            <person name="Lu M."/>
            <person name="Detter J.C."/>
            <person name="Han C."/>
            <person name="Land M."/>
            <person name="Hauser L."/>
            <person name="Markowitz V."/>
            <person name="Cheng J.-F."/>
            <person name="Hugenholtz P."/>
            <person name="Woyke T."/>
            <person name="Wu D."/>
            <person name="Tindall B."/>
            <person name="Pomrenke H.G."/>
            <person name="Brambilla E."/>
            <person name="Klenk H.-P."/>
            <person name="Eisen J.A."/>
        </authorList>
    </citation>
    <scope>NUCLEOTIDE SEQUENCE [LARGE SCALE GENOMIC DNA]</scope>
    <source>
        <strain evidence="5">ATCC 49424 / DSM 5305 / JCM 21570 / NBRC 103401 / IFAM 1448</strain>
    </source>
</reference>
<dbReference type="Pfam" id="PF07583">
    <property type="entry name" value="PSCyt2"/>
    <property type="match status" value="1"/>
</dbReference>
<feature type="chain" id="PRO_5003256510" description="DUF1549 domain-containing protein" evidence="1">
    <location>
        <begin position="23"/>
        <end position="540"/>
    </location>
</feature>
<dbReference type="InterPro" id="IPR022655">
    <property type="entry name" value="DUF1553"/>
</dbReference>
<dbReference type="EMBL" id="CP002546">
    <property type="protein sequence ID" value="ADY61078.1"/>
    <property type="molecule type" value="Genomic_DNA"/>
</dbReference>
<dbReference type="PANTHER" id="PTHR35889">
    <property type="entry name" value="CYCLOINULO-OLIGOSACCHARIDE FRUCTANOTRANSFERASE-RELATED"/>
    <property type="match status" value="1"/>
</dbReference>
<evidence type="ECO:0000313" key="5">
    <source>
        <dbReference type="Proteomes" id="UP000006860"/>
    </source>
</evidence>
<feature type="domain" description="DUF1549" evidence="2">
    <location>
        <begin position="48"/>
        <end position="232"/>
    </location>
</feature>
<accession>F0SN49</accession>
<dbReference type="eggNOG" id="COG5492">
    <property type="taxonomic scope" value="Bacteria"/>
</dbReference>
<organism evidence="4 5">
    <name type="scientific">Rubinisphaera brasiliensis (strain ATCC 49424 / DSM 5305 / JCM 21570 / IAM 15109 / NBRC 103401 / IFAM 1448)</name>
    <name type="common">Planctomyces brasiliensis</name>
    <dbReference type="NCBI Taxonomy" id="756272"/>
    <lineage>
        <taxon>Bacteria</taxon>
        <taxon>Pseudomonadati</taxon>
        <taxon>Planctomycetota</taxon>
        <taxon>Planctomycetia</taxon>
        <taxon>Planctomycetales</taxon>
        <taxon>Planctomycetaceae</taxon>
        <taxon>Rubinisphaera</taxon>
    </lineage>
</organism>
<dbReference type="AlphaFoldDB" id="F0SN49"/>
<evidence type="ECO:0000259" key="3">
    <source>
        <dbReference type="Pfam" id="PF07587"/>
    </source>
</evidence>
<evidence type="ECO:0008006" key="6">
    <source>
        <dbReference type="Google" id="ProtNLM"/>
    </source>
</evidence>
<protein>
    <recommendedName>
        <fullName evidence="6">DUF1549 domain-containing protein</fullName>
    </recommendedName>
</protein>
<dbReference type="Proteomes" id="UP000006860">
    <property type="component" value="Chromosome"/>
</dbReference>
<evidence type="ECO:0000313" key="4">
    <source>
        <dbReference type="EMBL" id="ADY61078.1"/>
    </source>
</evidence>
<name>F0SN49_RUBBR</name>
<dbReference type="Pfam" id="PF07587">
    <property type="entry name" value="PSD1"/>
    <property type="match status" value="1"/>
</dbReference>
<feature type="signal peptide" evidence="1">
    <location>
        <begin position="1"/>
        <end position="22"/>
    </location>
</feature>
<gene>
    <name evidence="4" type="ordered locus">Plabr_3481</name>
</gene>
<keyword evidence="5" id="KW-1185">Reference proteome</keyword>
<dbReference type="KEGG" id="pbs:Plabr_3481"/>
<proteinExistence type="predicted"/>